<dbReference type="AlphaFoldDB" id="A0A239AI83"/>
<accession>A0A239AI83</accession>
<dbReference type="SUPFAM" id="SSF58104">
    <property type="entry name" value="Methyl-accepting chemotaxis protein (MCP) signaling domain"/>
    <property type="match status" value="1"/>
</dbReference>
<dbReference type="Pfam" id="PF10145">
    <property type="entry name" value="PhageMin_Tail"/>
    <property type="match status" value="1"/>
</dbReference>
<evidence type="ECO:0000313" key="4">
    <source>
        <dbReference type="Proteomes" id="UP000198324"/>
    </source>
</evidence>
<evidence type="ECO:0000259" key="2">
    <source>
        <dbReference type="Pfam" id="PF10145"/>
    </source>
</evidence>
<proteinExistence type="predicted"/>
<dbReference type="EMBL" id="FZOC01000004">
    <property type="protein sequence ID" value="SNR95250.1"/>
    <property type="molecule type" value="Genomic_DNA"/>
</dbReference>
<name>A0A239AI83_9BACT</name>
<reference evidence="3 4" key="1">
    <citation type="submission" date="2017-06" db="EMBL/GenBank/DDBJ databases">
        <authorList>
            <person name="Kim H.J."/>
            <person name="Triplett B.A."/>
        </authorList>
    </citation>
    <scope>NUCLEOTIDE SEQUENCE [LARGE SCALE GENOMIC DNA]</scope>
    <source>
        <strain evidence="3 4">DSM 13116</strain>
    </source>
</reference>
<keyword evidence="4" id="KW-1185">Reference proteome</keyword>
<dbReference type="InterPro" id="IPR010090">
    <property type="entry name" value="Phage_tape_meas"/>
</dbReference>
<sequence length="729" mass="73265">MPDMDMQVTLKLRDQVSAESQRALEAVRKGVQSTGAAVDGSGRATRDAGRAAVEAGKATAQAANQAATAVSQQAAATDRAAKATRELGQAANETKARAEQMAKAWSDLGHKERNVLGLVGRLREVDRYARRAEQGLASAARSAARLGQGVAQGGAALAAGGYVAGRALAKPVDFEYRLAQMANTAFADQGVEGRRAGMGTLRGAVDLAVRQGGGTRDEAAEALDKMLASGAMKADVATKLLPVLQKRATASGAGTGDLADIAIRGIQQGFFKPEQVEQALDKALVAGQMGGFELKDMARWLPQMMANAAGMKSMGGFERILASAQASAVTAGNKDQAGNNLVNLLAKLNSRDTALDFKKQGIDLSGTLAKARENGQLPLDAFIQLIDTQVVGKDKAFQALKAKAATAQGGEKTAAYDGMADILQASAVGKVVQDRQAMLALVAEMTQRDYVRQVLGGMGKAAGAGETSFQVMAGTTAYKLQQATNEKDIAASRTLDAVGGPLGNVAAKATELAREFPVLATASFAAATAISALAASAGTLAAGRLLFGGRAAAGAAGAAGAAAPATALGRAAAGAKGGWAGAAGRWAGRGGGLLAVAGTALSVHGTETDDSLTRAQKNAAHTGTAGGAAGAWAGGVLGAKAGAAAGGAIGAFFGGVGAGPGALIGGAIGGGFGAWKGYDAGKSLGDKAGELLFKENTVQTVHVTGELKGDGRDLYAVFDARARAEAQRH</sequence>
<dbReference type="RefSeq" id="WP_143337349.1">
    <property type="nucleotide sequence ID" value="NZ_FZOC01000004.1"/>
</dbReference>
<feature type="domain" description="Phage tail tape measure protein" evidence="2">
    <location>
        <begin position="210"/>
        <end position="402"/>
    </location>
</feature>
<dbReference type="OrthoDB" id="8019720at2"/>
<protein>
    <submittedName>
        <fullName evidence="3">Phage-related minor tail protein</fullName>
    </submittedName>
</protein>
<gene>
    <name evidence="3" type="ORF">SAMN04488503_1994</name>
</gene>
<evidence type="ECO:0000256" key="1">
    <source>
        <dbReference type="SAM" id="MobiDB-lite"/>
    </source>
</evidence>
<feature type="region of interest" description="Disordered" evidence="1">
    <location>
        <begin position="30"/>
        <end position="51"/>
    </location>
</feature>
<dbReference type="Proteomes" id="UP000198324">
    <property type="component" value="Unassembled WGS sequence"/>
</dbReference>
<organism evidence="3 4">
    <name type="scientific">Humidesulfovibrio mexicanus</name>
    <dbReference type="NCBI Taxonomy" id="147047"/>
    <lineage>
        <taxon>Bacteria</taxon>
        <taxon>Pseudomonadati</taxon>
        <taxon>Thermodesulfobacteriota</taxon>
        <taxon>Desulfovibrionia</taxon>
        <taxon>Desulfovibrionales</taxon>
        <taxon>Desulfovibrionaceae</taxon>
        <taxon>Humidesulfovibrio</taxon>
    </lineage>
</organism>
<evidence type="ECO:0000313" key="3">
    <source>
        <dbReference type="EMBL" id="SNR95250.1"/>
    </source>
</evidence>